<comment type="caution">
    <text evidence="1">The sequence shown here is derived from an EMBL/GenBank/DDBJ whole genome shotgun (WGS) entry which is preliminary data.</text>
</comment>
<gene>
    <name evidence="1" type="ORF">LCGC14_0411220</name>
</gene>
<sequence>MAVIAEAIFVSGSTARDFDPDVHNGNVFTVTGGVAGDAFTPTGVTVRMSSTTSHSGTVNIYAADGSDEPTGNSLASMTFPATNFGAEGPQIFTFTSATTGSMVFGGSYCFIVTADVASNDLKTHASITLLVIGDRIHSTDFVAWTHTLNFTTYFEMRGDLVSAADFTPSDVKYTRKLVTFSANKVFTGSTPAAMTELTAADGDIDTGQPLSATEAYGKVFVANGPNLKVADFINVKITTASLGSSANAPNHGNILTGGTSSAKMSVDYINANTGATTLYGSSLTTASFSSGETVTGTNTAGNAVSFVTNSAEATGPFWYDWTVYANDTTTYGTLPDEADLVELHIGRVWVNNGQSPHQWHASRQNNPWDWKFGIDDVGSSVKGNDTDAGEVGDILIDMISYSDDYMVMGGSGSLYVMIGNPTAGGELNKLRNTGLLAARAWDWDDEGNLFMVSTEGLLIIPRGFGPAQNLTSKTYPDWIKDIAYDPTIHRIIVKYDPENFGVLISKVTTADGTNTVWWYDMRTGGIFIDEYPEEASFFSMWRFEADDPANSGLLFGCNDGYVRRYDSTQKSDDIGATDEAIDAQVGFGPFKTMETVRKAGRVSNIDVELGGANDNASDDSDDVTIKVYAADNPDKIVKDMTTGATPKYTKTHKAAGHRKGNVDRRKIRGRWFGIVVGNNTAGESFSVEKVSLDAIN</sequence>
<evidence type="ECO:0000313" key="1">
    <source>
        <dbReference type="EMBL" id="KKN72409.1"/>
    </source>
</evidence>
<reference evidence="1" key="1">
    <citation type="journal article" date="2015" name="Nature">
        <title>Complex archaea that bridge the gap between prokaryotes and eukaryotes.</title>
        <authorList>
            <person name="Spang A."/>
            <person name="Saw J.H."/>
            <person name="Jorgensen S.L."/>
            <person name="Zaremba-Niedzwiedzka K."/>
            <person name="Martijn J."/>
            <person name="Lind A.E."/>
            <person name="van Eijk R."/>
            <person name="Schleper C."/>
            <person name="Guy L."/>
            <person name="Ettema T.J."/>
        </authorList>
    </citation>
    <scope>NUCLEOTIDE SEQUENCE</scope>
</reference>
<dbReference type="EMBL" id="LAZR01000363">
    <property type="protein sequence ID" value="KKN72409.1"/>
    <property type="molecule type" value="Genomic_DNA"/>
</dbReference>
<name>A0A0F9SZM5_9ZZZZ</name>
<organism evidence="1">
    <name type="scientific">marine sediment metagenome</name>
    <dbReference type="NCBI Taxonomy" id="412755"/>
    <lineage>
        <taxon>unclassified sequences</taxon>
        <taxon>metagenomes</taxon>
        <taxon>ecological metagenomes</taxon>
    </lineage>
</organism>
<proteinExistence type="predicted"/>
<protein>
    <submittedName>
        <fullName evidence="1">Uncharacterized protein</fullName>
    </submittedName>
</protein>
<dbReference type="AlphaFoldDB" id="A0A0F9SZM5"/>
<accession>A0A0F9SZM5</accession>